<sequence length="144" mass="16361">MKKWFILLGSLLLGLSACFIYMNLPYEFKYEEGELREEVTSPSGRYTAQYYDQMYGGAAGGVNLFVNIVSHLEDDAVRTVYFSDANSYFHIHWLNDDQLAIRHLGGGDQSIVLTIGQEIYDGTGKACRNYAITKHYTCYSKKSL</sequence>
<accession>A0A371PHR4</accession>
<keyword evidence="2" id="KW-1185">Reference proteome</keyword>
<dbReference type="InterPro" id="IPR035406">
    <property type="entry name" value="DUF5412"/>
</dbReference>
<proteinExistence type="predicted"/>
<evidence type="ECO:0000313" key="2">
    <source>
        <dbReference type="Proteomes" id="UP000261905"/>
    </source>
</evidence>
<evidence type="ECO:0008006" key="3">
    <source>
        <dbReference type="Google" id="ProtNLM"/>
    </source>
</evidence>
<reference evidence="1 2" key="1">
    <citation type="submission" date="2018-08" db="EMBL/GenBank/DDBJ databases">
        <title>Paenibacillus sp. M4BSY-1, whole genome shotgun sequence.</title>
        <authorList>
            <person name="Tuo L."/>
        </authorList>
    </citation>
    <scope>NUCLEOTIDE SEQUENCE [LARGE SCALE GENOMIC DNA]</scope>
    <source>
        <strain evidence="1 2">M4BSY-1</strain>
    </source>
</reference>
<dbReference type="OrthoDB" id="2452314at2"/>
<protein>
    <recommendedName>
        <fullName evidence="3">Lipoprotein</fullName>
    </recommendedName>
</protein>
<dbReference type="PROSITE" id="PS51257">
    <property type="entry name" value="PROKAR_LIPOPROTEIN"/>
    <property type="match status" value="1"/>
</dbReference>
<dbReference type="Proteomes" id="UP000261905">
    <property type="component" value="Unassembled WGS sequence"/>
</dbReference>
<name>A0A371PHR4_9BACL</name>
<comment type="caution">
    <text evidence="1">The sequence shown here is derived from an EMBL/GenBank/DDBJ whole genome shotgun (WGS) entry which is preliminary data.</text>
</comment>
<dbReference type="Pfam" id="PF17428">
    <property type="entry name" value="DUF5412"/>
    <property type="match status" value="1"/>
</dbReference>
<evidence type="ECO:0000313" key="1">
    <source>
        <dbReference type="EMBL" id="REK75068.1"/>
    </source>
</evidence>
<dbReference type="AlphaFoldDB" id="A0A371PHR4"/>
<dbReference type="EMBL" id="QUBQ01000002">
    <property type="protein sequence ID" value="REK75068.1"/>
    <property type="molecule type" value="Genomic_DNA"/>
</dbReference>
<organism evidence="1 2">
    <name type="scientific">Paenibacillus paeoniae</name>
    <dbReference type="NCBI Taxonomy" id="2292705"/>
    <lineage>
        <taxon>Bacteria</taxon>
        <taxon>Bacillati</taxon>
        <taxon>Bacillota</taxon>
        <taxon>Bacilli</taxon>
        <taxon>Bacillales</taxon>
        <taxon>Paenibacillaceae</taxon>
        <taxon>Paenibacillus</taxon>
    </lineage>
</organism>
<dbReference type="RefSeq" id="WP_116046907.1">
    <property type="nucleotide sequence ID" value="NZ_QUBQ01000002.1"/>
</dbReference>
<gene>
    <name evidence="1" type="ORF">DX130_15650</name>
</gene>